<keyword evidence="1" id="KW-0472">Membrane</keyword>
<dbReference type="Proteomes" id="UP000009026">
    <property type="component" value="Chromosome"/>
</dbReference>
<feature type="transmembrane region" description="Helical" evidence="1">
    <location>
        <begin position="117"/>
        <end position="138"/>
    </location>
</feature>
<dbReference type="AlphaFoldDB" id="A0A0H4WQ19"/>
<evidence type="ECO:0000256" key="1">
    <source>
        <dbReference type="SAM" id="Phobius"/>
    </source>
</evidence>
<dbReference type="KEGG" id="mym:A176_001796"/>
<feature type="transmembrane region" description="Helical" evidence="1">
    <location>
        <begin position="83"/>
        <end position="105"/>
    </location>
</feature>
<accession>A0A0H4WQ19</accession>
<evidence type="ECO:0000313" key="2">
    <source>
        <dbReference type="EMBL" id="AKQ64884.1"/>
    </source>
</evidence>
<reference evidence="2 3" key="1">
    <citation type="journal article" date="2016" name="PLoS ONE">
        <title>Complete Genome Sequence and Comparative Genomics of a Novel Myxobacterium Myxococcus hansupus.</title>
        <authorList>
            <person name="Sharma G."/>
            <person name="Narwani T."/>
            <person name="Subramanian S."/>
        </authorList>
    </citation>
    <scope>NUCLEOTIDE SEQUENCE [LARGE SCALE GENOMIC DNA]</scope>
    <source>
        <strain evidence="3">mixupus</strain>
    </source>
</reference>
<evidence type="ECO:0000313" key="3">
    <source>
        <dbReference type="Proteomes" id="UP000009026"/>
    </source>
</evidence>
<name>A0A0H4WQ19_9BACT</name>
<keyword evidence="3" id="KW-1185">Reference proteome</keyword>
<keyword evidence="1" id="KW-1133">Transmembrane helix</keyword>
<organism evidence="2 3">
    <name type="scientific">Pseudomyxococcus hansupus</name>
    <dbReference type="NCBI Taxonomy" id="1297742"/>
    <lineage>
        <taxon>Bacteria</taxon>
        <taxon>Pseudomonadati</taxon>
        <taxon>Myxococcota</taxon>
        <taxon>Myxococcia</taxon>
        <taxon>Myxococcales</taxon>
        <taxon>Cystobacterineae</taxon>
        <taxon>Myxococcaceae</taxon>
        <taxon>Pseudomyxococcus</taxon>
    </lineage>
</organism>
<dbReference type="EMBL" id="CP012109">
    <property type="protein sequence ID" value="AKQ64884.1"/>
    <property type="molecule type" value="Genomic_DNA"/>
</dbReference>
<sequence>MTASSMKGLPGGIRFAAMVGMVFSAFTGWSALQEAFSLARFFESRSRLLEQGESTLTGPTLELYRRVMETYFAALEPMHEPRVVLMAMLTVTCSFVFVASGRLLRPYGLRRDGMRRVLGRAAILTAVLRTIDGAQLAAVARQVGSTLAASLDLVPNLPPDANTAEMGQTLPGVIAGGAMLFTLLVAGTFAILGQYFRSEGVRLAVAVQDGPQEE</sequence>
<keyword evidence="1" id="KW-0812">Transmembrane</keyword>
<dbReference type="PATRIC" id="fig|1297742.4.peg.1819"/>
<proteinExistence type="predicted"/>
<gene>
    <name evidence="2" type="ORF">A176_001796</name>
</gene>
<feature type="transmembrane region" description="Helical" evidence="1">
    <location>
        <begin position="12"/>
        <end position="32"/>
    </location>
</feature>
<feature type="transmembrane region" description="Helical" evidence="1">
    <location>
        <begin position="173"/>
        <end position="192"/>
    </location>
</feature>
<dbReference type="STRING" id="1297742.A176_001796"/>
<dbReference type="OrthoDB" id="5524066at2"/>
<protein>
    <submittedName>
        <fullName evidence="2">Uncharacterized protein</fullName>
    </submittedName>
</protein>